<comment type="similarity">
    <text evidence="1">Belongs to the UDP-N-acetylglucosamine 2-epimerase family.</text>
</comment>
<dbReference type="PANTHER" id="PTHR43174:SF1">
    <property type="entry name" value="UDP-N-ACETYLGLUCOSAMINE 2-EPIMERASE"/>
    <property type="match status" value="1"/>
</dbReference>
<protein>
    <submittedName>
        <fullName evidence="3">UDP-N-acetylglucosamine 2-epimerase</fullName>
    </submittedName>
</protein>
<dbReference type="InterPro" id="IPR003331">
    <property type="entry name" value="UDP_GlcNAc_Epimerase_2_dom"/>
</dbReference>
<sequence length="352" mass="39723">MKTLHLICAARPNFMKIAPLYRALKNEAWCIPEIVHAGQHYEYKMSQAFFDDFRLPPAHHYLGGGSKTHAEQTAQTMIAYEKLCLEKRKPDLVVVVGDVNATLACSISAKKIHLPVAHLEAGLRSFDRTMPEEINRLVTDSISDYFWTPSKDADDNLKREGVPLDRIRMVGNIMIDTYCMMKEKIESSEKYKIFGLKKKEYIVLTLHRPVNVDVKEKLEGIIHKVGQIDLPIIFPVHPRTYKSLKAIHPLPQNLALCPPLGYIDFMSLVSNSAYVISDSGGIQEETTYLSIPCFTLRDTTERPVTVTVGSNQLISANNVLEKIKHPKTGAIPPLWDGKTSERIISSIKEILE</sequence>
<dbReference type="PANTHER" id="PTHR43174">
    <property type="entry name" value="UDP-N-ACETYLGLUCOSAMINE 2-EPIMERASE"/>
    <property type="match status" value="1"/>
</dbReference>
<evidence type="ECO:0000256" key="1">
    <source>
        <dbReference type="RuleBase" id="RU003513"/>
    </source>
</evidence>
<proteinExistence type="inferred from homology"/>
<dbReference type="Gene3D" id="3.40.50.2000">
    <property type="entry name" value="Glycogen Phosphorylase B"/>
    <property type="match status" value="2"/>
</dbReference>
<reference evidence="3 4" key="1">
    <citation type="journal article" date="2014" name="FEMS Microbiol. Lett.">
        <title>Draft genome sequences of three Holospora species (Holospora obtusa, Holospora undulata, and Holospora elegans), endonuclear symbiotic bacteria of the ciliate Paramecium caudatum.</title>
        <authorList>
            <person name="Dohra H."/>
            <person name="Tanaka K."/>
            <person name="Suzuki T."/>
            <person name="Fujishima M."/>
            <person name="Suzuki H."/>
        </authorList>
    </citation>
    <scope>NUCLEOTIDE SEQUENCE [LARGE SCALE GENOMIC DNA]</scope>
    <source>
        <strain evidence="3 4">E1</strain>
    </source>
</reference>
<dbReference type="OrthoDB" id="9803238at2"/>
<organism evidence="3 4">
    <name type="scientific">Holospora elegans E1</name>
    <dbReference type="NCBI Taxonomy" id="1427503"/>
    <lineage>
        <taxon>Bacteria</taxon>
        <taxon>Pseudomonadati</taxon>
        <taxon>Pseudomonadota</taxon>
        <taxon>Alphaproteobacteria</taxon>
        <taxon>Holosporales</taxon>
        <taxon>Holosporaceae</taxon>
        <taxon>Holospora</taxon>
    </lineage>
</organism>
<gene>
    <name evidence="3" type="ORF">HE1_00815</name>
</gene>
<dbReference type="GO" id="GO:0016853">
    <property type="term" value="F:isomerase activity"/>
    <property type="evidence" value="ECO:0007669"/>
    <property type="project" value="UniProtKB-KW"/>
</dbReference>
<dbReference type="InterPro" id="IPR029767">
    <property type="entry name" value="WecB-like"/>
</dbReference>
<dbReference type="RefSeq" id="WP_035545033.1">
    <property type="nucleotide sequence ID" value="NZ_BAUP01000102.1"/>
</dbReference>
<name>A0A023DZM3_9PROT</name>
<dbReference type="AlphaFoldDB" id="A0A023DZM3"/>
<dbReference type="NCBIfam" id="TIGR00236">
    <property type="entry name" value="wecB"/>
    <property type="match status" value="1"/>
</dbReference>
<dbReference type="EMBL" id="BAUP01000102">
    <property type="protein sequence ID" value="GAJ46480.1"/>
    <property type="molecule type" value="Genomic_DNA"/>
</dbReference>
<evidence type="ECO:0000259" key="2">
    <source>
        <dbReference type="Pfam" id="PF02350"/>
    </source>
</evidence>
<keyword evidence="1" id="KW-0413">Isomerase</keyword>
<dbReference type="STRING" id="1427503.HE1_00815"/>
<comment type="caution">
    <text evidence="3">The sequence shown here is derived from an EMBL/GenBank/DDBJ whole genome shotgun (WGS) entry which is preliminary data.</text>
</comment>
<keyword evidence="4" id="KW-1185">Reference proteome</keyword>
<accession>A0A023DZM3</accession>
<dbReference type="Proteomes" id="UP000024842">
    <property type="component" value="Unassembled WGS sequence"/>
</dbReference>
<dbReference type="SUPFAM" id="SSF53756">
    <property type="entry name" value="UDP-Glycosyltransferase/glycogen phosphorylase"/>
    <property type="match status" value="1"/>
</dbReference>
<evidence type="ECO:0000313" key="4">
    <source>
        <dbReference type="Proteomes" id="UP000024842"/>
    </source>
</evidence>
<dbReference type="CDD" id="cd03786">
    <property type="entry name" value="GTB_UDP-GlcNAc_2-Epimerase"/>
    <property type="match status" value="1"/>
</dbReference>
<evidence type="ECO:0000313" key="3">
    <source>
        <dbReference type="EMBL" id="GAJ46480.1"/>
    </source>
</evidence>
<dbReference type="Pfam" id="PF02350">
    <property type="entry name" value="Epimerase_2"/>
    <property type="match status" value="1"/>
</dbReference>
<feature type="domain" description="UDP-N-acetylglucosamine 2-epimerase" evidence="2">
    <location>
        <begin position="23"/>
        <end position="348"/>
    </location>
</feature>